<reference evidence="3 4" key="1">
    <citation type="submission" date="2024-02" db="EMBL/GenBank/DDBJ databases">
        <title>Marinospirillum sp. MEB 164 isolated from Lonar lake sediment.</title>
        <authorList>
            <person name="Joshi A."/>
            <person name="Thite S."/>
        </authorList>
    </citation>
    <scope>NUCLEOTIDE SEQUENCE [LARGE SCALE GENOMIC DNA]</scope>
    <source>
        <strain evidence="3 4">MEB164</strain>
    </source>
</reference>
<sequence>MSSLCLRQPIGWLCLGVLACIPSLPLLADDAEAWWDQAPTYQSVEAGLMRQTARVQAGGGTRANQLGLPSSCRGFINQNAPDLHFVYPDGAPQLPVYIHAESSADTTLVVRTPSGQWLCDDDTIGLDPVVNLRRPEVGTYQVWVGTYLSRGMSFADVHFSLNDPTRPAPGQRASNEPDWTQAPRTSEIQLNAGFVPDPYTRQLTVGGSDEVDWELGEGSCRGHIDATAPDAVINYQASSSWSTLYIRAASTADTTLVVRTPEGRWLCNDDAIGLDPVVDVNQPDSGAYAVWIGTYAAHRAGTEASLEISELNPRNRTSSRSTSEPSARDHLQGLNWDANPLYQHLSLQGGFLPDPREIEIRAGGSTGLFGAGQGCTGYVNADTPDITLDYQAGSLPLHIHASSERDTTLVVRAPNGDFFCNDDAIGLDPVVDIRTPETGRYAIWVGTFSQSAMGTPARVAISEMDPRRRQQAAAAEALNWESSATAETLSLRAGFTPDPRLIELNAGGQHRVSSSMGYGCVGNVNASAPDVTLNYTAGASALHFRADSRADTTLVIRAPDGTWHCNDDAIGLDPVVDFHRPQTGAYHVWVGVYSGQQQPAVLKISEINPRSY</sequence>
<accession>A0ABW8PU91</accession>
<evidence type="ECO:0000313" key="3">
    <source>
        <dbReference type="EMBL" id="MFK7159474.1"/>
    </source>
</evidence>
<name>A0ABW8PU91_9GAMM</name>
<comment type="caution">
    <text evidence="3">The sequence shown here is derived from an EMBL/GenBank/DDBJ whole genome shotgun (WGS) entry which is preliminary data.</text>
</comment>
<dbReference type="PROSITE" id="PS51257">
    <property type="entry name" value="PROKAR_LIPOPROTEIN"/>
    <property type="match status" value="1"/>
</dbReference>
<feature type="compositionally biased region" description="Low complexity" evidence="1">
    <location>
        <begin position="312"/>
        <end position="325"/>
    </location>
</feature>
<evidence type="ECO:0008006" key="5">
    <source>
        <dbReference type="Google" id="ProtNLM"/>
    </source>
</evidence>
<gene>
    <name evidence="3" type="ORF">V6U78_00295</name>
</gene>
<evidence type="ECO:0000256" key="1">
    <source>
        <dbReference type="SAM" id="MobiDB-lite"/>
    </source>
</evidence>
<keyword evidence="4" id="KW-1185">Reference proteome</keyword>
<feature type="chain" id="PRO_5046560098" description="Pre-peptidase C-terminal domain-containing protein" evidence="2">
    <location>
        <begin position="29"/>
        <end position="612"/>
    </location>
</feature>
<feature type="signal peptide" evidence="2">
    <location>
        <begin position="1"/>
        <end position="28"/>
    </location>
</feature>
<evidence type="ECO:0000313" key="4">
    <source>
        <dbReference type="Proteomes" id="UP001621714"/>
    </source>
</evidence>
<dbReference type="Proteomes" id="UP001621714">
    <property type="component" value="Unassembled WGS sequence"/>
</dbReference>
<protein>
    <recommendedName>
        <fullName evidence="5">Pre-peptidase C-terminal domain-containing protein</fullName>
    </recommendedName>
</protein>
<proteinExistence type="predicted"/>
<organism evidence="3 4">
    <name type="scientific">Marinospirillum alkalitolerans</name>
    <dbReference type="NCBI Taxonomy" id="3123374"/>
    <lineage>
        <taxon>Bacteria</taxon>
        <taxon>Pseudomonadati</taxon>
        <taxon>Pseudomonadota</taxon>
        <taxon>Gammaproteobacteria</taxon>
        <taxon>Oceanospirillales</taxon>
        <taxon>Oceanospirillaceae</taxon>
        <taxon>Marinospirillum</taxon>
    </lineage>
</organism>
<dbReference type="RefSeq" id="WP_405335853.1">
    <property type="nucleotide sequence ID" value="NZ_JBANFI010000001.1"/>
</dbReference>
<evidence type="ECO:0000256" key="2">
    <source>
        <dbReference type="SAM" id="SignalP"/>
    </source>
</evidence>
<feature type="region of interest" description="Disordered" evidence="1">
    <location>
        <begin position="310"/>
        <end position="332"/>
    </location>
</feature>
<dbReference type="EMBL" id="JBANFI010000001">
    <property type="protein sequence ID" value="MFK7159474.1"/>
    <property type="molecule type" value="Genomic_DNA"/>
</dbReference>
<keyword evidence="2" id="KW-0732">Signal</keyword>